<dbReference type="Pfam" id="PF10703">
    <property type="entry name" value="MoaF"/>
    <property type="match status" value="1"/>
</dbReference>
<dbReference type="EMBL" id="JANAFB010000018">
    <property type="protein sequence ID" value="MCP3426059.1"/>
    <property type="molecule type" value="Genomic_DNA"/>
</dbReference>
<reference evidence="4" key="1">
    <citation type="submission" date="2022-06" db="EMBL/GenBank/DDBJ databases">
        <title>Rothia sp. isolated from sandalwood seedling.</title>
        <authorList>
            <person name="Tuikhar N."/>
            <person name="Kirdat K."/>
            <person name="Thorat V."/>
            <person name="Swetha P."/>
            <person name="Padma S."/>
            <person name="Sundararaj R."/>
            <person name="Yadav A."/>
        </authorList>
    </citation>
    <scope>NUCLEOTIDE SEQUENCE</scope>
    <source>
        <strain evidence="4">AR01</strain>
    </source>
</reference>
<dbReference type="Proteomes" id="UP001139502">
    <property type="component" value="Unassembled WGS sequence"/>
</dbReference>
<sequence length="261" mass="28174">MNDAAFISVGALGEGFAPDANILTPVQTLDGTRHRLVFEDGPAIELAVGSGAASWDGAEEVAVRVTSVREGVALVDGVTAEDVSTSFVLDLEQGLVTVVEGRLPAEEERRESAWTRVQQGREPTAVTTRVRHGRIEGAGDAGAPLHAPTDRLVGLRNRYTYSPNESYEHIYLTPGLYTWHCIGGVEAGLADTDAYAAVALREDLMLFVWREKIVPTLGLLLIDLREMRTDGKIFGNEGFDAARTVNFPAGARAEILNRTEA</sequence>
<evidence type="ECO:0000313" key="5">
    <source>
        <dbReference type="Proteomes" id="UP001139502"/>
    </source>
</evidence>
<accession>A0A9X2HAI7</accession>
<proteinExistence type="predicted"/>
<feature type="domain" description="MoaF C-terminal" evidence="3">
    <location>
        <begin position="146"/>
        <end position="259"/>
    </location>
</feature>
<protein>
    <submittedName>
        <fullName evidence="4">Molybdenum cofactor biosynthesis F family protein</fullName>
    </submittedName>
</protein>
<dbReference type="InterPro" id="IPR024724">
    <property type="entry name" value="MoaF_N"/>
</dbReference>
<comment type="caution">
    <text evidence="4">The sequence shown here is derived from an EMBL/GenBank/DDBJ whole genome shotgun (WGS) entry which is preliminary data.</text>
</comment>
<feature type="domain" description="Molybdenum cofactor biosynthesis protein F N-terminal" evidence="2">
    <location>
        <begin position="5"/>
        <end position="104"/>
    </location>
</feature>
<dbReference type="Pfam" id="PF17409">
    <property type="entry name" value="MoaF_C"/>
    <property type="match status" value="1"/>
</dbReference>
<evidence type="ECO:0000313" key="4">
    <source>
        <dbReference type="EMBL" id="MCP3426059.1"/>
    </source>
</evidence>
<evidence type="ECO:0000259" key="3">
    <source>
        <dbReference type="Pfam" id="PF17409"/>
    </source>
</evidence>
<evidence type="ECO:0000256" key="1">
    <source>
        <dbReference type="SAM" id="MobiDB-lite"/>
    </source>
</evidence>
<evidence type="ECO:0000259" key="2">
    <source>
        <dbReference type="Pfam" id="PF10703"/>
    </source>
</evidence>
<dbReference type="InterPro" id="IPR012674">
    <property type="entry name" value="Calycin"/>
</dbReference>
<name>A0A9X2HAI7_9MICC</name>
<feature type="region of interest" description="Disordered" evidence="1">
    <location>
        <begin position="110"/>
        <end position="129"/>
    </location>
</feature>
<dbReference type="AlphaFoldDB" id="A0A9X2HAI7"/>
<dbReference type="Gene3D" id="2.40.128.20">
    <property type="match status" value="1"/>
</dbReference>
<dbReference type="InterPro" id="IPR035348">
    <property type="entry name" value="MoaF_C"/>
</dbReference>
<organism evidence="4 5">
    <name type="scientific">Rothia santali</name>
    <dbReference type="NCBI Taxonomy" id="2949643"/>
    <lineage>
        <taxon>Bacteria</taxon>
        <taxon>Bacillati</taxon>
        <taxon>Actinomycetota</taxon>
        <taxon>Actinomycetes</taxon>
        <taxon>Micrococcales</taxon>
        <taxon>Micrococcaceae</taxon>
        <taxon>Rothia</taxon>
    </lineage>
</organism>
<keyword evidence="5" id="KW-1185">Reference proteome</keyword>
<dbReference type="RefSeq" id="WP_254166557.1">
    <property type="nucleotide sequence ID" value="NZ_JANAFB010000018.1"/>
</dbReference>
<gene>
    <name evidence="4" type="ORF">NBM05_08590</name>
</gene>